<organism evidence="3 4">
    <name type="scientific">Limosa lapponica baueri</name>
    <dbReference type="NCBI Taxonomy" id="1758121"/>
    <lineage>
        <taxon>Eukaryota</taxon>
        <taxon>Metazoa</taxon>
        <taxon>Chordata</taxon>
        <taxon>Craniata</taxon>
        <taxon>Vertebrata</taxon>
        <taxon>Euteleostomi</taxon>
        <taxon>Archelosauria</taxon>
        <taxon>Archosauria</taxon>
        <taxon>Dinosauria</taxon>
        <taxon>Saurischia</taxon>
        <taxon>Theropoda</taxon>
        <taxon>Coelurosauria</taxon>
        <taxon>Aves</taxon>
        <taxon>Neognathae</taxon>
        <taxon>Neoaves</taxon>
        <taxon>Charadriiformes</taxon>
        <taxon>Scolopacidae</taxon>
        <taxon>Limosa</taxon>
    </lineage>
</organism>
<feature type="domain" description="D-isomer specific 2-hydroxyacid dehydrogenase NAD-binding" evidence="2">
    <location>
        <begin position="115"/>
        <end position="247"/>
    </location>
</feature>
<dbReference type="PANTHER" id="PTHR10996:SF149">
    <property type="entry name" value="2-KETOGLUCONATE REDUCTASE"/>
    <property type="match status" value="1"/>
</dbReference>
<evidence type="ECO:0000256" key="1">
    <source>
        <dbReference type="ARBA" id="ARBA00023002"/>
    </source>
</evidence>
<dbReference type="GO" id="GO:0016618">
    <property type="term" value="F:hydroxypyruvate reductase [NAD(P)H] activity"/>
    <property type="evidence" value="ECO:0007669"/>
    <property type="project" value="TreeGrafter"/>
</dbReference>
<dbReference type="Gene3D" id="3.40.50.720">
    <property type="entry name" value="NAD(P)-binding Rossmann-like Domain"/>
    <property type="match status" value="2"/>
</dbReference>
<dbReference type="Pfam" id="PF02826">
    <property type="entry name" value="2-Hacid_dh_C"/>
    <property type="match status" value="1"/>
</dbReference>
<dbReference type="FunFam" id="3.40.50.720:FF:000882">
    <property type="entry name" value="Uncharacterized protein"/>
    <property type="match status" value="1"/>
</dbReference>
<reference evidence="4" key="2">
    <citation type="submission" date="2017-12" db="EMBL/GenBank/DDBJ databases">
        <title>Genome sequence of the Bar-tailed Godwit (Limosa lapponica baueri).</title>
        <authorList>
            <person name="Lima N.C.B."/>
            <person name="Parody-Merino A.M."/>
            <person name="Battley P.F."/>
            <person name="Fidler A.E."/>
            <person name="Prosdocimi F."/>
        </authorList>
    </citation>
    <scope>NUCLEOTIDE SEQUENCE [LARGE SCALE GENOMIC DNA]</scope>
</reference>
<gene>
    <name evidence="3" type="ORF">llap_21672</name>
</gene>
<dbReference type="GO" id="GO:0030267">
    <property type="term" value="F:glyoxylate reductase (NADPH) activity"/>
    <property type="evidence" value="ECO:0007669"/>
    <property type="project" value="TreeGrafter"/>
</dbReference>
<dbReference type="PANTHER" id="PTHR10996">
    <property type="entry name" value="2-HYDROXYACID DEHYDROGENASE-RELATED"/>
    <property type="match status" value="1"/>
</dbReference>
<dbReference type="InterPro" id="IPR036291">
    <property type="entry name" value="NAD(P)-bd_dom_sf"/>
</dbReference>
<keyword evidence="4" id="KW-1185">Reference proteome</keyword>
<dbReference type="GO" id="GO:0051287">
    <property type="term" value="F:NAD binding"/>
    <property type="evidence" value="ECO:0007669"/>
    <property type="project" value="InterPro"/>
</dbReference>
<name>A0A2I0T2K7_LIMLA</name>
<dbReference type="InterPro" id="IPR006140">
    <property type="entry name" value="D-isomer_DH_NAD-bd"/>
</dbReference>
<dbReference type="OrthoDB" id="298012at2759"/>
<keyword evidence="3" id="KW-0670">Pyruvate</keyword>
<dbReference type="SUPFAM" id="SSF52283">
    <property type="entry name" value="Formate/glycerate dehydrogenase catalytic domain-like"/>
    <property type="match status" value="1"/>
</dbReference>
<dbReference type="SUPFAM" id="SSF51735">
    <property type="entry name" value="NAD(P)-binding Rossmann-fold domains"/>
    <property type="match status" value="1"/>
</dbReference>
<dbReference type="Proteomes" id="UP000233556">
    <property type="component" value="Unassembled WGS sequence"/>
</dbReference>
<keyword evidence="1" id="KW-0560">Oxidoreductase</keyword>
<accession>A0A2I0T2K7</accession>
<evidence type="ECO:0000259" key="2">
    <source>
        <dbReference type="Pfam" id="PF02826"/>
    </source>
</evidence>
<dbReference type="PROSITE" id="PS00065">
    <property type="entry name" value="D_2_HYDROXYACID_DH_1"/>
    <property type="match status" value="1"/>
</dbReference>
<dbReference type="InterPro" id="IPR029752">
    <property type="entry name" value="D-isomer_DH_CS1"/>
</dbReference>
<reference evidence="4" key="1">
    <citation type="submission" date="2017-11" db="EMBL/GenBank/DDBJ databases">
        <authorList>
            <person name="Lima N.C."/>
            <person name="Parody-Merino A.M."/>
            <person name="Battley P.F."/>
            <person name="Fidler A.E."/>
            <person name="Prosdocimi F."/>
        </authorList>
    </citation>
    <scope>NUCLEOTIDE SEQUENCE [LARGE SCALE GENOMIC DNA]</scope>
</reference>
<evidence type="ECO:0000313" key="3">
    <source>
        <dbReference type="EMBL" id="PKU28024.1"/>
    </source>
</evidence>
<evidence type="ECO:0000313" key="4">
    <source>
        <dbReference type="Proteomes" id="UP000233556"/>
    </source>
</evidence>
<dbReference type="InterPro" id="IPR050223">
    <property type="entry name" value="D-isomer_2-hydroxyacid_DH"/>
</dbReference>
<dbReference type="GO" id="GO:0005829">
    <property type="term" value="C:cytosol"/>
    <property type="evidence" value="ECO:0007669"/>
    <property type="project" value="TreeGrafter"/>
</dbReference>
<protein>
    <submittedName>
        <fullName evidence="3">Glyoxylate reductase hydroxypyruvate reductase-like</fullName>
    </submittedName>
</protein>
<proteinExistence type="predicted"/>
<sequence>MAEEELPGVLILDIGGTHGVLEDLAALLKKHFRLITMKEFLENKKEMSTKIQSVFVFECRPTIDRELLESLPNLKVIGNSGVGVDHLDLKMISNFGVKVTNTPHAVADPTADIGVALMLASARRLVEGCQIAVSPDTKYFAVDWLGVEVTRATLGIIGMGSIGYKVAQRARAFNMRILYHNRNRRRKEEEEAVGAHYCEKMEDLLQQSDFVMVVVNLTPETRKLIGKKELGLMKPTATLINISRGKNIFIVSSR</sequence>
<dbReference type="AlphaFoldDB" id="A0A2I0T2K7"/>
<dbReference type="EMBL" id="KZ522939">
    <property type="protein sequence ID" value="PKU28024.1"/>
    <property type="molecule type" value="Genomic_DNA"/>
</dbReference>